<dbReference type="PROSITE" id="PS50097">
    <property type="entry name" value="BTB"/>
    <property type="match status" value="1"/>
</dbReference>
<dbReference type="PANTHER" id="PTHR47843">
    <property type="entry name" value="BTB DOMAIN-CONTAINING PROTEIN-RELATED"/>
    <property type="match status" value="1"/>
</dbReference>
<name>A0A8H4IJK4_9PEZI</name>
<dbReference type="AlphaFoldDB" id="A0A8H4IJK4"/>
<sequence length="254" mass="29211">MMAGKAATDNKRWRCMSVCKEFEKLNVFPDFATHGNIVRVTVGQGERKCDFSVHKGLVCAASPYFNAALNNTNFKEGREGAVHLEEDDVEVFKSFLCWLYTRDITPHADEEGHVLGLIKLFVFADARGVRALKIALIDALFDAIAQKWTLPVNFIPYVYENTPDNSGLRKLMVDMVLRTQDSLMTYCSKLETGEFFRDYAVAQEDFEKIRPRTPRVLCRLMWCMIDRCAYHEHKEELAVYHSDTKVLAFLGRIY</sequence>
<keyword evidence="3" id="KW-1185">Reference proteome</keyword>
<protein>
    <recommendedName>
        <fullName evidence="1">BTB domain-containing protein</fullName>
    </recommendedName>
</protein>
<proteinExistence type="predicted"/>
<dbReference type="EMBL" id="WWBZ02000073">
    <property type="protein sequence ID" value="KAF4302346.1"/>
    <property type="molecule type" value="Genomic_DNA"/>
</dbReference>
<comment type="caution">
    <text evidence="2">The sequence shown here is derived from an EMBL/GenBank/DDBJ whole genome shotgun (WGS) entry which is preliminary data.</text>
</comment>
<dbReference type="Gene3D" id="3.30.710.10">
    <property type="entry name" value="Potassium Channel Kv1.1, Chain A"/>
    <property type="match status" value="1"/>
</dbReference>
<evidence type="ECO:0000313" key="2">
    <source>
        <dbReference type="EMBL" id="KAF4302346.1"/>
    </source>
</evidence>
<dbReference type="SUPFAM" id="SSF54695">
    <property type="entry name" value="POZ domain"/>
    <property type="match status" value="1"/>
</dbReference>
<dbReference type="OrthoDB" id="194443at2759"/>
<gene>
    <name evidence="2" type="ORF">GTA08_BOTSDO09798</name>
</gene>
<dbReference type="InterPro" id="IPR011333">
    <property type="entry name" value="SKP1/BTB/POZ_sf"/>
</dbReference>
<dbReference type="PANTHER" id="PTHR47843:SF2">
    <property type="entry name" value="BTB DOMAIN-CONTAINING PROTEIN"/>
    <property type="match status" value="1"/>
</dbReference>
<dbReference type="InterPro" id="IPR000210">
    <property type="entry name" value="BTB/POZ_dom"/>
</dbReference>
<evidence type="ECO:0000259" key="1">
    <source>
        <dbReference type="PROSITE" id="PS50097"/>
    </source>
</evidence>
<dbReference type="Proteomes" id="UP000572817">
    <property type="component" value="Unassembled WGS sequence"/>
</dbReference>
<dbReference type="CDD" id="cd18186">
    <property type="entry name" value="BTB_POZ_ZBTB_KLHL-like"/>
    <property type="match status" value="1"/>
</dbReference>
<accession>A0A8H4IJK4</accession>
<reference evidence="2" key="1">
    <citation type="submission" date="2020-04" db="EMBL/GenBank/DDBJ databases">
        <title>Genome Assembly and Annotation of Botryosphaeria dothidea sdau 11-99, a Latent Pathogen of Apple Fruit Ring Rot in China.</title>
        <authorList>
            <person name="Yu C."/>
            <person name="Diao Y."/>
            <person name="Lu Q."/>
            <person name="Zhao J."/>
            <person name="Cui S."/>
            <person name="Peng C."/>
            <person name="He B."/>
            <person name="Liu H."/>
        </authorList>
    </citation>
    <scope>NUCLEOTIDE SEQUENCE [LARGE SCALE GENOMIC DNA]</scope>
    <source>
        <strain evidence="2">Sdau11-99</strain>
    </source>
</reference>
<dbReference type="Pfam" id="PF00651">
    <property type="entry name" value="BTB"/>
    <property type="match status" value="1"/>
</dbReference>
<evidence type="ECO:0000313" key="3">
    <source>
        <dbReference type="Proteomes" id="UP000572817"/>
    </source>
</evidence>
<organism evidence="2 3">
    <name type="scientific">Botryosphaeria dothidea</name>
    <dbReference type="NCBI Taxonomy" id="55169"/>
    <lineage>
        <taxon>Eukaryota</taxon>
        <taxon>Fungi</taxon>
        <taxon>Dikarya</taxon>
        <taxon>Ascomycota</taxon>
        <taxon>Pezizomycotina</taxon>
        <taxon>Dothideomycetes</taxon>
        <taxon>Dothideomycetes incertae sedis</taxon>
        <taxon>Botryosphaeriales</taxon>
        <taxon>Botryosphaeriaceae</taxon>
        <taxon>Botryosphaeria</taxon>
    </lineage>
</organism>
<feature type="domain" description="BTB" evidence="1">
    <location>
        <begin position="36"/>
        <end position="108"/>
    </location>
</feature>